<reference evidence="3" key="1">
    <citation type="submission" date="2017-05" db="EMBL/GenBank/DDBJ databases">
        <authorList>
            <person name="Song R."/>
            <person name="Chenine A.L."/>
            <person name="Ruprecht R.M."/>
        </authorList>
    </citation>
    <scope>NUCLEOTIDE SEQUENCE</scope>
    <source>
        <strain evidence="3">Kingella_eburonensis</strain>
    </source>
</reference>
<dbReference type="InterPro" id="IPR007055">
    <property type="entry name" value="BON_dom"/>
</dbReference>
<dbReference type="EMBL" id="FXUV01000080">
    <property type="protein sequence ID" value="SMQ13570.1"/>
    <property type="molecule type" value="Genomic_DNA"/>
</dbReference>
<evidence type="ECO:0000313" key="4">
    <source>
        <dbReference type="EMBL" id="SNB84012.1"/>
    </source>
</evidence>
<evidence type="ECO:0000259" key="2">
    <source>
        <dbReference type="PROSITE" id="PS50914"/>
    </source>
</evidence>
<reference evidence="4 5" key="2">
    <citation type="submission" date="2017-06" db="EMBL/GenBank/DDBJ databases">
        <authorList>
            <person name="Kim H.J."/>
            <person name="Triplett B.A."/>
        </authorList>
    </citation>
    <scope>NUCLEOTIDE SEQUENCE [LARGE SCALE GENOMIC DNA]</scope>
    <source>
        <strain evidence="4">Kingella_eburonensis</strain>
    </source>
</reference>
<sequence length="212" mass="22636">MKQLPKNLKVLTLAIVVASGLGACTTAVVATTATVAGVGSATDFAVDRRSMGSKIDDEALELRIKSNASSLVKQANSASTTTFSVISYNHNVLLMGQAANDNEYALIERAAHSEPAVKQVYNYVQVLPAKRTLANINADTWITSKVRARLLGLSLKVYPGHVKVATFNGTTYVLGLLTPEQQATVTEIVRTTSGVQRVVTLYENYSSGTTTK</sequence>
<dbReference type="PROSITE" id="PS51257">
    <property type="entry name" value="PROKAR_LIPOPROTEIN"/>
    <property type="match status" value="1"/>
</dbReference>
<organism evidence="3">
    <name type="scientific">Kingella negevensis</name>
    <dbReference type="NCBI Taxonomy" id="1522312"/>
    <lineage>
        <taxon>Bacteria</taxon>
        <taxon>Pseudomonadati</taxon>
        <taxon>Pseudomonadota</taxon>
        <taxon>Betaproteobacteria</taxon>
        <taxon>Neisseriales</taxon>
        <taxon>Neisseriaceae</taxon>
        <taxon>Kingella</taxon>
    </lineage>
</organism>
<accession>A0A238HIF5</accession>
<dbReference type="EMBL" id="FXUV02000078">
    <property type="protein sequence ID" value="SNB84012.1"/>
    <property type="molecule type" value="Genomic_DNA"/>
</dbReference>
<dbReference type="Proteomes" id="UP000215450">
    <property type="component" value="Unassembled WGS sequence"/>
</dbReference>
<keyword evidence="3" id="KW-0449">Lipoprotein</keyword>
<dbReference type="PANTHER" id="PTHR34606">
    <property type="entry name" value="BON DOMAIN-CONTAINING PROTEIN"/>
    <property type="match status" value="1"/>
</dbReference>
<dbReference type="PANTHER" id="PTHR34606:SF15">
    <property type="entry name" value="BON DOMAIN-CONTAINING PROTEIN"/>
    <property type="match status" value="1"/>
</dbReference>
<feature type="chain" id="PRO_5015075207" evidence="1">
    <location>
        <begin position="30"/>
        <end position="212"/>
    </location>
</feature>
<feature type="signal peptide" evidence="1">
    <location>
        <begin position="1"/>
        <end position="29"/>
    </location>
</feature>
<dbReference type="AlphaFoldDB" id="A0A238HIF5"/>
<evidence type="ECO:0000313" key="3">
    <source>
        <dbReference type="EMBL" id="SMQ13570.1"/>
    </source>
</evidence>
<evidence type="ECO:0000313" key="5">
    <source>
        <dbReference type="Proteomes" id="UP000215450"/>
    </source>
</evidence>
<dbReference type="RefSeq" id="WP_095063485.1">
    <property type="nucleotide sequence ID" value="NZ_FXUV02000078.1"/>
</dbReference>
<dbReference type="Pfam" id="PF04972">
    <property type="entry name" value="BON"/>
    <property type="match status" value="2"/>
</dbReference>
<keyword evidence="5" id="KW-1185">Reference proteome</keyword>
<dbReference type="OrthoDB" id="5294487at2"/>
<feature type="domain" description="BON" evidence="2">
    <location>
        <begin position="60"/>
        <end position="128"/>
    </location>
</feature>
<dbReference type="STRING" id="1522312.GCA_900177895_01721"/>
<gene>
    <name evidence="4" type="ORF">KEBURONENSIS_02099</name>
    <name evidence="3" type="ORF">KEBURONENSIS_02108</name>
</gene>
<keyword evidence="1" id="KW-0732">Signal</keyword>
<protein>
    <submittedName>
        <fullName evidence="3">Outer membrane lipoprotein</fullName>
    </submittedName>
</protein>
<dbReference type="InterPro" id="IPR051686">
    <property type="entry name" value="Lipoprotein_DolP"/>
</dbReference>
<name>A0A238HIF5_9NEIS</name>
<proteinExistence type="predicted"/>
<dbReference type="PROSITE" id="PS50914">
    <property type="entry name" value="BON"/>
    <property type="match status" value="1"/>
</dbReference>
<evidence type="ECO:0000256" key="1">
    <source>
        <dbReference type="SAM" id="SignalP"/>
    </source>
</evidence>